<accession>A0ABS8C3Z0</accession>
<evidence type="ECO:0000256" key="3">
    <source>
        <dbReference type="ARBA" id="ARBA00022801"/>
    </source>
</evidence>
<dbReference type="Gene3D" id="3.40.50.10710">
    <property type="entry name" value="Metallo-hydrolase/oxidoreductase"/>
    <property type="match status" value="1"/>
</dbReference>
<dbReference type="Pfam" id="PF07521">
    <property type="entry name" value="RMMBL"/>
    <property type="match status" value="1"/>
</dbReference>
<dbReference type="InterPro" id="IPR036866">
    <property type="entry name" value="RibonucZ/Hydroxyglut_hydro"/>
</dbReference>
<proteinExistence type="predicted"/>
<keyword evidence="4" id="KW-0862">Zinc</keyword>
<dbReference type="InterPro" id="IPR055132">
    <property type="entry name" value="RNase_J_b_CASP"/>
</dbReference>
<dbReference type="EMBL" id="JAEINI020000004">
    <property type="protein sequence ID" value="MCB5226700.1"/>
    <property type="molecule type" value="Genomic_DNA"/>
</dbReference>
<dbReference type="CDD" id="cd07714">
    <property type="entry name" value="RNaseJ_MBL-fold"/>
    <property type="match status" value="1"/>
</dbReference>
<evidence type="ECO:0000256" key="6">
    <source>
        <dbReference type="ARBA" id="ARBA00022884"/>
    </source>
</evidence>
<gene>
    <name evidence="8" type="ORF">JAO78_007695</name>
</gene>
<comment type="caution">
    <text evidence="8">The sequence shown here is derived from an EMBL/GenBank/DDBJ whole genome shotgun (WGS) entry which is preliminary data.</text>
</comment>
<feature type="domain" description="Metallo-beta-lactamase" evidence="7">
    <location>
        <begin position="1"/>
        <end position="200"/>
    </location>
</feature>
<name>A0ABS8C3Z0_9ALTE</name>
<dbReference type="PANTHER" id="PTHR43694">
    <property type="entry name" value="RIBONUCLEASE J"/>
    <property type="match status" value="1"/>
</dbReference>
<dbReference type="InterPro" id="IPR011108">
    <property type="entry name" value="RMMBL"/>
</dbReference>
<evidence type="ECO:0000313" key="9">
    <source>
        <dbReference type="Proteomes" id="UP000633814"/>
    </source>
</evidence>
<dbReference type="SUPFAM" id="SSF56281">
    <property type="entry name" value="Metallo-hydrolase/oxidoreductase"/>
    <property type="match status" value="1"/>
</dbReference>
<evidence type="ECO:0000256" key="1">
    <source>
        <dbReference type="ARBA" id="ARBA00022722"/>
    </source>
</evidence>
<dbReference type="InterPro" id="IPR001279">
    <property type="entry name" value="Metallo-B-lactamas"/>
</dbReference>
<evidence type="ECO:0000256" key="5">
    <source>
        <dbReference type="ARBA" id="ARBA00022839"/>
    </source>
</evidence>
<evidence type="ECO:0000259" key="7">
    <source>
        <dbReference type="SMART" id="SM00849"/>
    </source>
</evidence>
<dbReference type="Gene3D" id="3.60.15.10">
    <property type="entry name" value="Ribonuclease Z/Hydroxyacylglutathione hydrolase-like"/>
    <property type="match status" value="1"/>
</dbReference>
<evidence type="ECO:0000256" key="2">
    <source>
        <dbReference type="ARBA" id="ARBA00022723"/>
    </source>
</evidence>
<keyword evidence="1" id="KW-0540">Nuclease</keyword>
<dbReference type="RefSeq" id="WP_226750992.1">
    <property type="nucleotide sequence ID" value="NZ_JAEINI020000004.1"/>
</dbReference>
<reference evidence="8 9" key="1">
    <citation type="submission" date="2021-10" db="EMBL/GenBank/DDBJ databases">
        <title>Alishewanella koreense sp. nov. isolated from seawater of southwestern coast in South Korea and the proposal for the reclassification of Rheinheimera perlucida and Rheinheimera tuosuensis as Arsukibacterium perlucida and Arsukibacterium tuosuensis.</title>
        <authorList>
            <person name="Kim K.H."/>
            <person name="Ruan W."/>
            <person name="Kim K.R."/>
            <person name="Baek J.H."/>
            <person name="Jeon C.O."/>
        </authorList>
    </citation>
    <scope>NUCLEOTIDE SEQUENCE [LARGE SCALE GENOMIC DNA]</scope>
    <source>
        <strain evidence="8 9">16-MA</strain>
    </source>
</reference>
<organism evidence="8 9">
    <name type="scientific">Alishewanella maricola</name>
    <dbReference type="NCBI Taxonomy" id="2795740"/>
    <lineage>
        <taxon>Bacteria</taxon>
        <taxon>Pseudomonadati</taxon>
        <taxon>Pseudomonadota</taxon>
        <taxon>Gammaproteobacteria</taxon>
        <taxon>Alteromonadales</taxon>
        <taxon>Alteromonadaceae</taxon>
        <taxon>Alishewanella</taxon>
    </lineage>
</organism>
<keyword evidence="3" id="KW-0378">Hydrolase</keyword>
<dbReference type="InterPro" id="IPR042173">
    <property type="entry name" value="RNase_J_2"/>
</dbReference>
<dbReference type="Proteomes" id="UP000633814">
    <property type="component" value="Unassembled WGS sequence"/>
</dbReference>
<keyword evidence="9" id="KW-1185">Reference proteome</keyword>
<dbReference type="SMART" id="SM00849">
    <property type="entry name" value="Lactamase_B"/>
    <property type="match status" value="1"/>
</dbReference>
<dbReference type="Pfam" id="PF22505">
    <property type="entry name" value="RNase_J_b_CASP"/>
    <property type="match status" value="1"/>
</dbReference>
<protein>
    <submittedName>
        <fullName evidence="8">Ribonuclease J</fullName>
    </submittedName>
</protein>
<sequence>MNLNLYGHDGQWLMVDCGVTFYNPLQPTTQTLTAEVQAADPAFISQQRERLCAIIITHAHEDHIGALPYLWPRLQAPVYCTPFAAEILRRKIAHSGLSADMPIIEIPPGGTCQCGPFVVNWLNITHSIPEPQALLITTAAGKVFHTADWKMDAAPILGRAFKPQVFKRLAKQGITAMVCDSTNALKSGFSLSETACYQALLTVIQPFKRRVVVTGFSSNIGRLISLGRIAKQSGRYLALFGRAMENMVGAARQCGFWPEDIPLIANEHVGFLPPEEVLVVATGSQGEPKAALTKLAEDRHRQLLLEPDDLVIFSAMLIPGNEMLISRMVDKLKAKKVQVLQQADTLLPIHVSGHPNQGELDLLYRYVQPEIAVPVHGEAAHMQANAQVAKLAGVRQQLLGQNGDLFILAPQRRCVAGFAHAGRVAINN</sequence>
<keyword evidence="6" id="KW-0694">RNA-binding</keyword>
<evidence type="ECO:0000313" key="8">
    <source>
        <dbReference type="EMBL" id="MCB5226700.1"/>
    </source>
</evidence>
<keyword evidence="2" id="KW-0479">Metal-binding</keyword>
<evidence type="ECO:0000256" key="4">
    <source>
        <dbReference type="ARBA" id="ARBA00022833"/>
    </source>
</evidence>
<dbReference type="Pfam" id="PF00753">
    <property type="entry name" value="Lactamase_B"/>
    <property type="match status" value="1"/>
</dbReference>
<dbReference type="PANTHER" id="PTHR43694:SF1">
    <property type="entry name" value="RIBONUCLEASE J"/>
    <property type="match status" value="1"/>
</dbReference>
<keyword evidence="5" id="KW-0269">Exonuclease</keyword>